<organism evidence="1 2">
    <name type="scientific">Diversispora epigaea</name>
    <dbReference type="NCBI Taxonomy" id="1348612"/>
    <lineage>
        <taxon>Eukaryota</taxon>
        <taxon>Fungi</taxon>
        <taxon>Fungi incertae sedis</taxon>
        <taxon>Mucoromycota</taxon>
        <taxon>Glomeromycotina</taxon>
        <taxon>Glomeromycetes</taxon>
        <taxon>Diversisporales</taxon>
        <taxon>Diversisporaceae</taxon>
        <taxon>Diversispora</taxon>
    </lineage>
</organism>
<evidence type="ECO:0000313" key="1">
    <source>
        <dbReference type="EMBL" id="RHZ49345.1"/>
    </source>
</evidence>
<name>A0A397GEA2_9GLOM</name>
<comment type="caution">
    <text evidence="1">The sequence shown here is derived from an EMBL/GenBank/DDBJ whole genome shotgun (WGS) entry which is preliminary data.</text>
</comment>
<gene>
    <name evidence="1" type="ORF">Glove_522g41</name>
</gene>
<keyword evidence="2" id="KW-1185">Reference proteome</keyword>
<dbReference type="Proteomes" id="UP000266861">
    <property type="component" value="Unassembled WGS sequence"/>
</dbReference>
<dbReference type="EMBL" id="PQFF01000451">
    <property type="protein sequence ID" value="RHZ49345.1"/>
    <property type="molecule type" value="Genomic_DNA"/>
</dbReference>
<reference evidence="1 2" key="1">
    <citation type="submission" date="2018-08" db="EMBL/GenBank/DDBJ databases">
        <title>Genome and evolution of the arbuscular mycorrhizal fungus Diversispora epigaea (formerly Glomus versiforme) and its bacterial endosymbionts.</title>
        <authorList>
            <person name="Sun X."/>
            <person name="Fei Z."/>
            <person name="Harrison M."/>
        </authorList>
    </citation>
    <scope>NUCLEOTIDE SEQUENCE [LARGE SCALE GENOMIC DNA]</scope>
    <source>
        <strain evidence="1 2">IT104</strain>
    </source>
</reference>
<accession>A0A397GEA2</accession>
<evidence type="ECO:0000313" key="2">
    <source>
        <dbReference type="Proteomes" id="UP000266861"/>
    </source>
</evidence>
<protein>
    <submittedName>
        <fullName evidence="1">Uncharacterized protein</fullName>
    </submittedName>
</protein>
<proteinExistence type="predicted"/>
<dbReference type="OrthoDB" id="6910977at2759"/>
<dbReference type="AlphaFoldDB" id="A0A397GEA2"/>
<sequence>MIGEYTCPFYHNSGEVCGKTCMRPEGCSYHWKAKIRTPCIECGKPTGSTSGRGVWLYFLLPFTEILLPFEVYGHIFVDQKSGKESALD</sequence>